<dbReference type="PANTHER" id="PTHR42707">
    <property type="entry name" value="ACYL-COA DEHYDROGENASE"/>
    <property type="match status" value="1"/>
</dbReference>
<evidence type="ECO:0000256" key="3">
    <source>
        <dbReference type="ARBA" id="ARBA00022827"/>
    </source>
</evidence>
<dbReference type="Gene3D" id="1.20.140.10">
    <property type="entry name" value="Butyryl-CoA Dehydrogenase, subunit A, domain 3"/>
    <property type="match status" value="1"/>
</dbReference>
<dbReference type="InterPro" id="IPR009100">
    <property type="entry name" value="AcylCoA_DH/oxidase_NM_dom_sf"/>
</dbReference>
<dbReference type="SUPFAM" id="SSF47203">
    <property type="entry name" value="Acyl-CoA dehydrogenase C-terminal domain-like"/>
    <property type="match status" value="1"/>
</dbReference>
<evidence type="ECO:0000313" key="6">
    <source>
        <dbReference type="EMBL" id="KOS20155.1"/>
    </source>
</evidence>
<evidence type="ECO:0000313" key="7">
    <source>
        <dbReference type="Proteomes" id="UP000053831"/>
    </source>
</evidence>
<gene>
    <name evidence="6" type="ORF">ESCO_006289</name>
</gene>
<dbReference type="AlphaFoldDB" id="A0A0M9VUV8"/>
<dbReference type="GO" id="GO:0003995">
    <property type="term" value="F:acyl-CoA dehydrogenase activity"/>
    <property type="evidence" value="ECO:0007669"/>
    <property type="project" value="TreeGrafter"/>
</dbReference>
<dbReference type="EMBL" id="LGSR01000018">
    <property type="protein sequence ID" value="KOS20155.1"/>
    <property type="molecule type" value="Genomic_DNA"/>
</dbReference>
<name>A0A0M9VUV8_ESCWE</name>
<dbReference type="STRING" id="150374.A0A0M9VUV8"/>
<sequence>MQPSGADRGFFQAAPTLQNQFHDDASYRRCYKLFLPKELAAECEPEVAKLGDEVLSDRVFAWVTDAERNKPYLKGSGRDSFGRWVGEIVTSEGWRELQRFGISKGIVAAGYDDTLGVFARPLQFLRMHLWEASSANATCPSAMQDGAAALMKRHLASNTILGQERRTFQDAFSRLTSRDPDFAWTSGQWMTERSGGSDVSRTETLAEFRDHPEDKHQGPALASLQGNIPLGPWSISGFKWFSSATDSNMTVLLARTEKGLTTFFAPMRKHDPEAMTITGRPQVNGSKLNGVWIQRLKNKLGTKSLPTAELVLNNMRAWKIGQEGKGISEITTVITLTRVHNLIAAVGYVGRGLGIARAYARRREVGGSINAGGAGAVKLDQNSLHMRTMAKMTAEYHGLMLLSFFSCYVLGLSEHKSVDREALPPSLEALTPPDQHVLPLLRVIVQLAKAYVCKNAVPLLYSCMEALGGVGYLVNDELEYLNVARLYRDCCALPIWEGTTDVLSTDFIRAIKRPATGKDSLDALECFVRQGYRHGKRVMQKPAGWDPVGKWYALRRYVEGKKLDDLVGESREIVWDVADLLISVLLFVDAGADGDKGAEEMFLRFCEERMGMGSKRERGTAAEELGRDLTIVYGSDGVRTVTEVVQDVMYNDVIKSKL</sequence>
<comment type="caution">
    <text evidence="6">The sequence shown here is derived from an EMBL/GenBank/DDBJ whole genome shotgun (WGS) entry which is preliminary data.</text>
</comment>
<dbReference type="InterPro" id="IPR041504">
    <property type="entry name" value="AidB_N"/>
</dbReference>
<dbReference type="InterPro" id="IPR036250">
    <property type="entry name" value="AcylCo_DH-like_C"/>
</dbReference>
<comment type="similarity">
    <text evidence="1">Belongs to the acyl-CoA dehydrogenase family.</text>
</comment>
<proteinExistence type="inferred from homology"/>
<dbReference type="Proteomes" id="UP000053831">
    <property type="component" value="Unassembled WGS sequence"/>
</dbReference>
<dbReference type="InterPro" id="IPR052904">
    <property type="entry name" value="Acyl-CoA_dehydrogenase-like"/>
</dbReference>
<dbReference type="OrthoDB" id="10251155at2759"/>
<dbReference type="PANTHER" id="PTHR42707:SF2">
    <property type="entry name" value="ACD11 DEHYDROGENASE"/>
    <property type="match status" value="1"/>
</dbReference>
<dbReference type="Pfam" id="PF18158">
    <property type="entry name" value="AidB_N"/>
    <property type="match status" value="1"/>
</dbReference>
<feature type="domain" description="Adaptive response protein AidB N-terminal" evidence="5">
    <location>
        <begin position="36"/>
        <end position="155"/>
    </location>
</feature>
<protein>
    <submittedName>
        <fullName evidence="6">Putative acyl-CoA dehydrogenase AidB</fullName>
    </submittedName>
</protein>
<evidence type="ECO:0000256" key="2">
    <source>
        <dbReference type="ARBA" id="ARBA00022630"/>
    </source>
</evidence>
<dbReference type="Pfam" id="PF00441">
    <property type="entry name" value="Acyl-CoA_dh_1"/>
    <property type="match status" value="1"/>
</dbReference>
<reference evidence="6 7" key="1">
    <citation type="submission" date="2015-07" db="EMBL/GenBank/DDBJ databases">
        <title>The genome of the fungus Escovopsis weberi, a specialized disease agent of ant agriculture.</title>
        <authorList>
            <person name="de Man T.J."/>
            <person name="Stajich J.E."/>
            <person name="Kubicek C.P."/>
            <person name="Chenthamara K."/>
            <person name="Atanasova L."/>
            <person name="Druzhinina I.S."/>
            <person name="Birnbaum S."/>
            <person name="Barribeau S.M."/>
            <person name="Teiling C."/>
            <person name="Suen G."/>
            <person name="Currie C."/>
            <person name="Gerardo N.M."/>
        </authorList>
    </citation>
    <scope>NUCLEOTIDE SEQUENCE [LARGE SCALE GENOMIC DNA]</scope>
</reference>
<keyword evidence="2" id="KW-0285">Flavoprotein</keyword>
<evidence type="ECO:0000256" key="1">
    <source>
        <dbReference type="ARBA" id="ARBA00009347"/>
    </source>
</evidence>
<organism evidence="6 7">
    <name type="scientific">Escovopsis weberi</name>
    <dbReference type="NCBI Taxonomy" id="150374"/>
    <lineage>
        <taxon>Eukaryota</taxon>
        <taxon>Fungi</taxon>
        <taxon>Dikarya</taxon>
        <taxon>Ascomycota</taxon>
        <taxon>Pezizomycotina</taxon>
        <taxon>Sordariomycetes</taxon>
        <taxon>Hypocreomycetidae</taxon>
        <taxon>Hypocreales</taxon>
        <taxon>Hypocreaceae</taxon>
        <taxon>Escovopsis</taxon>
    </lineage>
</organism>
<dbReference type="InterPro" id="IPR009075">
    <property type="entry name" value="AcylCo_DH/oxidase_C"/>
</dbReference>
<keyword evidence="3" id="KW-0274">FAD</keyword>
<evidence type="ECO:0000259" key="4">
    <source>
        <dbReference type="Pfam" id="PF00441"/>
    </source>
</evidence>
<accession>A0A0M9VUV8</accession>
<evidence type="ECO:0000259" key="5">
    <source>
        <dbReference type="Pfam" id="PF18158"/>
    </source>
</evidence>
<dbReference type="Gene3D" id="2.40.110.20">
    <property type="match status" value="1"/>
</dbReference>
<dbReference type="SUPFAM" id="SSF56645">
    <property type="entry name" value="Acyl-CoA dehydrogenase NM domain-like"/>
    <property type="match status" value="1"/>
</dbReference>
<keyword evidence="7" id="KW-1185">Reference proteome</keyword>
<feature type="domain" description="Acyl-CoA dehydrogenase/oxidase C-terminal" evidence="4">
    <location>
        <begin position="442"/>
        <end position="508"/>
    </location>
</feature>